<dbReference type="RefSeq" id="WP_121792150.1">
    <property type="nucleotide sequence ID" value="NZ_QLQC01000087.1"/>
</dbReference>
<dbReference type="EMBL" id="QLQD01000087">
    <property type="protein sequence ID" value="RLU54455.1"/>
    <property type="molecule type" value="Genomic_DNA"/>
</dbReference>
<dbReference type="Proteomes" id="UP000269148">
    <property type="component" value="Unassembled WGS sequence"/>
</dbReference>
<gene>
    <name evidence="1" type="ORF">DIY07_10300</name>
</gene>
<dbReference type="AlphaFoldDB" id="A0A3L8G380"/>
<proteinExistence type="predicted"/>
<reference evidence="1 2" key="1">
    <citation type="submission" date="2018-06" db="EMBL/GenBank/DDBJ databases">
        <title>Mutators as drivers of adaptation in pathogenic bacteria and a risk factor for host jumps and vaccine escape.</title>
        <authorList>
            <person name="Barnes A.C."/>
            <person name="Silayeva O."/>
        </authorList>
    </citation>
    <scope>NUCLEOTIDE SEQUENCE [LARGE SCALE GENOMIC DNA]</scope>
    <source>
        <strain evidence="1 2">QMA0445</strain>
    </source>
</reference>
<organism evidence="1 2">
    <name type="scientific">Streptococcus iniae</name>
    <name type="common">Streptococcus shiloi</name>
    <dbReference type="NCBI Taxonomy" id="1346"/>
    <lineage>
        <taxon>Bacteria</taxon>
        <taxon>Bacillati</taxon>
        <taxon>Bacillota</taxon>
        <taxon>Bacilli</taxon>
        <taxon>Lactobacillales</taxon>
        <taxon>Streptococcaceae</taxon>
        <taxon>Streptococcus</taxon>
    </lineage>
</organism>
<accession>A0A3L8G380</accession>
<sequence length="104" mass="11747">MKNLEEKIEPVVIILNEEDDFDFEETDDEIQAQYEAECLEDDTQNVINWINESNTLAEYVSMEFENMNKDDLGASLENASQCLDAIVGMLENGTLVLAGGKHEN</sequence>
<name>A0A3L8G380_STRIN</name>
<evidence type="ECO:0000313" key="2">
    <source>
        <dbReference type="Proteomes" id="UP000269148"/>
    </source>
</evidence>
<comment type="caution">
    <text evidence="1">The sequence shown here is derived from an EMBL/GenBank/DDBJ whole genome shotgun (WGS) entry which is preliminary data.</text>
</comment>
<dbReference type="OrthoDB" id="9889833at2"/>
<protein>
    <submittedName>
        <fullName evidence="1">Uncharacterized protein</fullName>
    </submittedName>
</protein>
<evidence type="ECO:0000313" key="1">
    <source>
        <dbReference type="EMBL" id="RLU54455.1"/>
    </source>
</evidence>